<protein>
    <submittedName>
        <fullName evidence="1">Uncharacterized protein</fullName>
    </submittedName>
</protein>
<comment type="caution">
    <text evidence="1">The sequence shown here is derived from an EMBL/GenBank/DDBJ whole genome shotgun (WGS) entry which is preliminary data.</text>
</comment>
<evidence type="ECO:0000313" key="1">
    <source>
        <dbReference type="EMBL" id="KAI0302372.1"/>
    </source>
</evidence>
<accession>A0AAD4M5J7</accession>
<organism evidence="1 2">
    <name type="scientific">Multifurca ochricompacta</name>
    <dbReference type="NCBI Taxonomy" id="376703"/>
    <lineage>
        <taxon>Eukaryota</taxon>
        <taxon>Fungi</taxon>
        <taxon>Dikarya</taxon>
        <taxon>Basidiomycota</taxon>
        <taxon>Agaricomycotina</taxon>
        <taxon>Agaricomycetes</taxon>
        <taxon>Russulales</taxon>
        <taxon>Russulaceae</taxon>
        <taxon>Multifurca</taxon>
    </lineage>
</organism>
<proteinExistence type="predicted"/>
<dbReference type="EMBL" id="WTXG01000011">
    <property type="protein sequence ID" value="KAI0302372.1"/>
    <property type="molecule type" value="Genomic_DNA"/>
</dbReference>
<sequence>MDSDPYHHTLQVFRTRGDCHRVAEKMWQRPTAVVSIKFLHIVNVLILRLEDTLADSMDITEAETRTHGRAVLIYPKKFSTPRNVTMACPVLGTTETHAAEACQRQKKVFLELAGLGGEQCSLNAFSCTFKWLHDTRPGSSCKYRGNPPGVSVLMVQDAWLEYEGHSY</sequence>
<dbReference type="AlphaFoldDB" id="A0AAD4M5J7"/>
<name>A0AAD4M5J7_9AGAM</name>
<keyword evidence="2" id="KW-1185">Reference proteome</keyword>
<reference evidence="1" key="1">
    <citation type="journal article" date="2022" name="New Phytol.">
        <title>Evolutionary transition to the ectomycorrhizal habit in the genomes of a hyperdiverse lineage of mushroom-forming fungi.</title>
        <authorList>
            <person name="Looney B."/>
            <person name="Miyauchi S."/>
            <person name="Morin E."/>
            <person name="Drula E."/>
            <person name="Courty P.E."/>
            <person name="Kohler A."/>
            <person name="Kuo A."/>
            <person name="LaButti K."/>
            <person name="Pangilinan J."/>
            <person name="Lipzen A."/>
            <person name="Riley R."/>
            <person name="Andreopoulos W."/>
            <person name="He G."/>
            <person name="Johnson J."/>
            <person name="Nolan M."/>
            <person name="Tritt A."/>
            <person name="Barry K.W."/>
            <person name="Grigoriev I.V."/>
            <person name="Nagy L.G."/>
            <person name="Hibbett D."/>
            <person name="Henrissat B."/>
            <person name="Matheny P.B."/>
            <person name="Labbe J."/>
            <person name="Martin F.M."/>
        </authorList>
    </citation>
    <scope>NUCLEOTIDE SEQUENCE</scope>
    <source>
        <strain evidence="1">BPL690</strain>
    </source>
</reference>
<evidence type="ECO:0000313" key="2">
    <source>
        <dbReference type="Proteomes" id="UP001203297"/>
    </source>
</evidence>
<dbReference type="Proteomes" id="UP001203297">
    <property type="component" value="Unassembled WGS sequence"/>
</dbReference>
<gene>
    <name evidence="1" type="ORF">B0F90DRAFT_209932</name>
</gene>